<keyword evidence="4 8" id="KW-0503">Monooxygenase</keyword>
<evidence type="ECO:0000313" key="8">
    <source>
        <dbReference type="EMBL" id="MTD16628.1"/>
    </source>
</evidence>
<dbReference type="RefSeq" id="WP_154770644.1">
    <property type="nucleotide sequence ID" value="NZ_WLYK01000011.1"/>
</dbReference>
<organism evidence="8 9">
    <name type="scientific">Nakamurella alba</name>
    <dbReference type="NCBI Taxonomy" id="2665158"/>
    <lineage>
        <taxon>Bacteria</taxon>
        <taxon>Bacillati</taxon>
        <taxon>Actinomycetota</taxon>
        <taxon>Actinomycetes</taxon>
        <taxon>Nakamurellales</taxon>
        <taxon>Nakamurellaceae</taxon>
        <taxon>Nakamurella</taxon>
    </lineage>
</organism>
<dbReference type="Gene3D" id="3.20.20.30">
    <property type="entry name" value="Luciferase-like domain"/>
    <property type="match status" value="1"/>
</dbReference>
<dbReference type="Proteomes" id="UP000460221">
    <property type="component" value="Unassembled WGS sequence"/>
</dbReference>
<feature type="binding site" evidence="6">
    <location>
        <position position="146"/>
    </location>
    <ligand>
        <name>FMN</name>
        <dbReference type="ChEBI" id="CHEBI:58210"/>
    </ligand>
</feature>
<dbReference type="EC" id="1.14.-.-" evidence="8"/>
<dbReference type="GO" id="GO:0004497">
    <property type="term" value="F:monooxygenase activity"/>
    <property type="evidence" value="ECO:0007669"/>
    <property type="project" value="UniProtKB-KW"/>
</dbReference>
<sequence>MKPQGRTLHFGVSAGGAGLHKGAWRRPDSRADDYPGWQPLLEVARTAERGKFDAFFLADGVAVDRNALAASAPFGSLEPLVFLAAASQVTTHIGLIGTASTTFSLPYTLARQLATLDHVSGGRAGWNLVTSSAGAQNYGDQPLPNHSDRYRRGDEFVTVLKALWDSWDPESVVVDRASGRFADPHLVRPVDHHGEFYDVAGPLNVPRSPQGRPLIVQAGSSDEGQGVAARHADAVFTAQRELGPAQEFYAGLRKQVAAAGRHPDEIKVLPGLVPIVGDTEQEARQIQADLLALADSDAGLAILSGQLGGVDLTGLSLDETVPPELLPEVDEVQGRRSRFAVYRELALERRWTVRQMMHLEVATNGHLSLIGSAEQIADQIGTWFVERAVDGFNVIPPYSPRGFGRFVDEVIPILQERGLFRQEYETSTLREHLGLVPLPGLRRRQLAVAR</sequence>
<dbReference type="InterPro" id="IPR051260">
    <property type="entry name" value="Diverse_substr_monoxygenases"/>
</dbReference>
<dbReference type="InterPro" id="IPR016215">
    <property type="entry name" value="NTA_MOA"/>
</dbReference>
<evidence type="ECO:0000256" key="5">
    <source>
        <dbReference type="ARBA" id="ARBA00033748"/>
    </source>
</evidence>
<dbReference type="EMBL" id="WLYK01000011">
    <property type="protein sequence ID" value="MTD16628.1"/>
    <property type="molecule type" value="Genomic_DNA"/>
</dbReference>
<evidence type="ECO:0000259" key="7">
    <source>
        <dbReference type="Pfam" id="PF00296"/>
    </source>
</evidence>
<dbReference type="InterPro" id="IPR036661">
    <property type="entry name" value="Luciferase-like_sf"/>
</dbReference>
<keyword evidence="3 8" id="KW-0560">Oxidoreductase</keyword>
<feature type="binding site" evidence="6">
    <location>
        <position position="98"/>
    </location>
    <ligand>
        <name>FMN</name>
        <dbReference type="ChEBI" id="CHEBI:58210"/>
    </ligand>
</feature>
<dbReference type="SUPFAM" id="SSF51679">
    <property type="entry name" value="Bacterial luciferase-like"/>
    <property type="match status" value="1"/>
</dbReference>
<proteinExistence type="inferred from homology"/>
<comment type="caution">
    <text evidence="8">The sequence shown here is derived from an EMBL/GenBank/DDBJ whole genome shotgun (WGS) entry which is preliminary data.</text>
</comment>
<gene>
    <name evidence="8" type="ORF">GIS00_22080</name>
</gene>
<feature type="binding site" evidence="6">
    <location>
        <position position="221"/>
    </location>
    <ligand>
        <name>FMN</name>
        <dbReference type="ChEBI" id="CHEBI:58210"/>
    </ligand>
</feature>
<dbReference type="PANTHER" id="PTHR30011">
    <property type="entry name" value="ALKANESULFONATE MONOOXYGENASE-RELATED"/>
    <property type="match status" value="1"/>
</dbReference>
<accession>A0A7K1FR56</accession>
<dbReference type="CDD" id="cd01095">
    <property type="entry name" value="Nitrilotriacetate_monoxgenase"/>
    <property type="match status" value="1"/>
</dbReference>
<comment type="similarity">
    <text evidence="5">Belongs to the NtaA/SnaA/DszA monooxygenase family.</text>
</comment>
<evidence type="ECO:0000256" key="3">
    <source>
        <dbReference type="ARBA" id="ARBA00023002"/>
    </source>
</evidence>
<feature type="binding site" evidence="6">
    <location>
        <position position="59"/>
    </location>
    <ligand>
        <name>FMN</name>
        <dbReference type="ChEBI" id="CHEBI:58210"/>
    </ligand>
</feature>
<keyword evidence="1 6" id="KW-0285">Flavoprotein</keyword>
<dbReference type="Pfam" id="PF00296">
    <property type="entry name" value="Bac_luciferase"/>
    <property type="match status" value="1"/>
</dbReference>
<dbReference type="GO" id="GO:0016705">
    <property type="term" value="F:oxidoreductase activity, acting on paired donors, with incorporation or reduction of molecular oxygen"/>
    <property type="evidence" value="ECO:0007669"/>
    <property type="project" value="InterPro"/>
</dbReference>
<keyword evidence="9" id="KW-1185">Reference proteome</keyword>
<dbReference type="PANTHER" id="PTHR30011:SF16">
    <property type="entry name" value="C2H2 FINGER DOMAIN TRANSCRIPTION FACTOR (EUROFUNG)-RELATED"/>
    <property type="match status" value="1"/>
</dbReference>
<dbReference type="NCBIfam" id="TIGR03860">
    <property type="entry name" value="FMN_nitrolo"/>
    <property type="match status" value="1"/>
</dbReference>
<keyword evidence="2 6" id="KW-0288">FMN</keyword>
<feature type="binding site" evidence="6">
    <location>
        <position position="150"/>
    </location>
    <ligand>
        <name>FMN</name>
        <dbReference type="ChEBI" id="CHEBI:58210"/>
    </ligand>
</feature>
<evidence type="ECO:0000256" key="4">
    <source>
        <dbReference type="ARBA" id="ARBA00023033"/>
    </source>
</evidence>
<feature type="binding site" evidence="6">
    <location>
        <position position="220"/>
    </location>
    <ligand>
        <name>FMN</name>
        <dbReference type="ChEBI" id="CHEBI:58210"/>
    </ligand>
</feature>
<evidence type="ECO:0000256" key="6">
    <source>
        <dbReference type="PIRSR" id="PIRSR000337-1"/>
    </source>
</evidence>
<dbReference type="AlphaFoldDB" id="A0A7K1FR56"/>
<protein>
    <submittedName>
        <fullName evidence="8">NtaA/DmoA family FMN-dependent monooxygenase</fullName>
        <ecNumber evidence="8">1.14.-.-</ecNumber>
    </submittedName>
</protein>
<evidence type="ECO:0000256" key="2">
    <source>
        <dbReference type="ARBA" id="ARBA00022643"/>
    </source>
</evidence>
<dbReference type="PIRSF" id="PIRSF000337">
    <property type="entry name" value="NTA_MOA"/>
    <property type="match status" value="1"/>
</dbReference>
<evidence type="ECO:0000256" key="1">
    <source>
        <dbReference type="ARBA" id="ARBA00022630"/>
    </source>
</evidence>
<name>A0A7K1FR56_9ACTN</name>
<feature type="domain" description="Luciferase-like" evidence="7">
    <location>
        <begin position="35"/>
        <end position="390"/>
    </location>
</feature>
<evidence type="ECO:0000313" key="9">
    <source>
        <dbReference type="Proteomes" id="UP000460221"/>
    </source>
</evidence>
<reference evidence="8 9" key="1">
    <citation type="submission" date="2019-11" db="EMBL/GenBank/DDBJ databases">
        <authorList>
            <person name="Jiang L.-Q."/>
        </authorList>
    </citation>
    <scope>NUCLEOTIDE SEQUENCE [LARGE SCALE GENOMIC DNA]</scope>
    <source>
        <strain evidence="8 9">YIM 132087</strain>
    </source>
</reference>
<dbReference type="InterPro" id="IPR011251">
    <property type="entry name" value="Luciferase-like_dom"/>
</dbReference>